<feature type="chain" id="PRO_5044339008" evidence="2">
    <location>
        <begin position="48"/>
        <end position="168"/>
    </location>
</feature>
<gene>
    <name evidence="3" type="ORF">F3I20_15045</name>
</gene>
<organism evidence="3 4">
    <name type="scientific">Candidatus Pantoea gossypiicola</name>
    <dbReference type="NCBI Taxonomy" id="2608008"/>
    <lineage>
        <taxon>Bacteria</taxon>
        <taxon>Pseudomonadati</taxon>
        <taxon>Pseudomonadota</taxon>
        <taxon>Gammaproteobacteria</taxon>
        <taxon>Enterobacterales</taxon>
        <taxon>Erwiniaceae</taxon>
        <taxon>Pantoea</taxon>
    </lineage>
</organism>
<evidence type="ECO:0000256" key="1">
    <source>
        <dbReference type="SAM" id="Coils"/>
    </source>
</evidence>
<dbReference type="Pfam" id="PF06476">
    <property type="entry name" value="DUF1090"/>
    <property type="match status" value="1"/>
</dbReference>
<name>A0AB34CPI3_9GAMM</name>
<accession>A0AB34CPI3</accession>
<proteinExistence type="predicted"/>
<keyword evidence="1" id="KW-0175">Coiled coil</keyword>
<protein>
    <submittedName>
        <fullName evidence="3">DUF1090 domain-containing protein</fullName>
    </submittedName>
</protein>
<keyword evidence="2" id="KW-0732">Signal</keyword>
<dbReference type="InterPro" id="IPR009468">
    <property type="entry name" value="DUF1090"/>
</dbReference>
<feature type="coiled-coil region" evidence="1">
    <location>
        <begin position="76"/>
        <end position="162"/>
    </location>
</feature>
<evidence type="ECO:0000313" key="4">
    <source>
        <dbReference type="Proteomes" id="UP000324255"/>
    </source>
</evidence>
<evidence type="ECO:0000256" key="2">
    <source>
        <dbReference type="SAM" id="SignalP"/>
    </source>
</evidence>
<sequence>MAAYYRAHQRKPGWPSENLTRSTIMKKLSAIALTLMMTLGAASAAQASVAACTAINSAKLKKEITMANKYGNTAKAAALEEALANIETNCAVKEQKEAQEKVTKLEKKLVKAQKEVTEAQADLQKAQAQGKTSKITKYQNKISEKQAKVEQVSSELETARANLAALNS</sequence>
<comment type="caution">
    <text evidence="3">The sequence shown here is derived from an EMBL/GenBank/DDBJ whole genome shotgun (WGS) entry which is preliminary data.</text>
</comment>
<dbReference type="AlphaFoldDB" id="A0AB34CPI3"/>
<reference evidence="3 4" key="1">
    <citation type="submission" date="2019-09" db="EMBL/GenBank/DDBJ databases">
        <title>Genomic diversity of phyloplane-associated Pantoea species in Pakistan cotton crop.</title>
        <authorList>
            <person name="Tufail M.R."/>
            <person name="Cook D.R."/>
        </authorList>
    </citation>
    <scope>NUCLEOTIDE SEQUENCE [LARGE SCALE GENOMIC DNA]</scope>
    <source>
        <strain evidence="3 4">B_8</strain>
    </source>
</reference>
<evidence type="ECO:0000313" key="3">
    <source>
        <dbReference type="EMBL" id="KAA6122868.1"/>
    </source>
</evidence>
<feature type="signal peptide" evidence="2">
    <location>
        <begin position="1"/>
        <end position="47"/>
    </location>
</feature>
<dbReference type="Proteomes" id="UP000324255">
    <property type="component" value="Unassembled WGS sequence"/>
</dbReference>
<keyword evidence="4" id="KW-1185">Reference proteome</keyword>
<dbReference type="EMBL" id="VWVM01000011">
    <property type="protein sequence ID" value="KAA6122868.1"/>
    <property type="molecule type" value="Genomic_DNA"/>
</dbReference>